<accession>A0ABR1XDC2</accession>
<evidence type="ECO:0000313" key="2">
    <source>
        <dbReference type="EMBL" id="KAK8094636.1"/>
    </source>
</evidence>
<feature type="compositionally biased region" description="Polar residues" evidence="1">
    <location>
        <begin position="69"/>
        <end position="84"/>
    </location>
</feature>
<dbReference type="RefSeq" id="XP_066675409.1">
    <property type="nucleotide sequence ID" value="XM_066805636.1"/>
</dbReference>
<keyword evidence="3" id="KW-1185">Reference proteome</keyword>
<organism evidence="2 3">
    <name type="scientific">Apiospora hydei</name>
    <dbReference type="NCBI Taxonomy" id="1337664"/>
    <lineage>
        <taxon>Eukaryota</taxon>
        <taxon>Fungi</taxon>
        <taxon>Dikarya</taxon>
        <taxon>Ascomycota</taxon>
        <taxon>Pezizomycotina</taxon>
        <taxon>Sordariomycetes</taxon>
        <taxon>Xylariomycetidae</taxon>
        <taxon>Amphisphaeriales</taxon>
        <taxon>Apiosporaceae</taxon>
        <taxon>Apiospora</taxon>
    </lineage>
</organism>
<feature type="compositionally biased region" description="Low complexity" evidence="1">
    <location>
        <begin position="53"/>
        <end position="64"/>
    </location>
</feature>
<name>A0ABR1XDC2_9PEZI</name>
<protein>
    <submittedName>
        <fullName evidence="2">Uncharacterized protein</fullName>
    </submittedName>
</protein>
<gene>
    <name evidence="2" type="ORF">PG997_001321</name>
</gene>
<comment type="caution">
    <text evidence="2">The sequence shown here is derived from an EMBL/GenBank/DDBJ whole genome shotgun (WGS) entry which is preliminary data.</text>
</comment>
<dbReference type="GeneID" id="92038696"/>
<evidence type="ECO:0000256" key="1">
    <source>
        <dbReference type="SAM" id="MobiDB-lite"/>
    </source>
</evidence>
<feature type="region of interest" description="Disordered" evidence="1">
    <location>
        <begin position="1"/>
        <end position="86"/>
    </location>
</feature>
<feature type="compositionally biased region" description="Basic residues" evidence="1">
    <location>
        <begin position="22"/>
        <end position="42"/>
    </location>
</feature>
<dbReference type="Proteomes" id="UP001433268">
    <property type="component" value="Unassembled WGS sequence"/>
</dbReference>
<reference evidence="2 3" key="1">
    <citation type="submission" date="2023-01" db="EMBL/GenBank/DDBJ databases">
        <title>Analysis of 21 Apiospora genomes using comparative genomics revels a genus with tremendous synthesis potential of carbohydrate active enzymes and secondary metabolites.</title>
        <authorList>
            <person name="Sorensen T."/>
        </authorList>
    </citation>
    <scope>NUCLEOTIDE SEQUENCE [LARGE SCALE GENOMIC DNA]</scope>
    <source>
        <strain evidence="2 3">CBS 114990</strain>
    </source>
</reference>
<evidence type="ECO:0000313" key="3">
    <source>
        <dbReference type="Proteomes" id="UP001433268"/>
    </source>
</evidence>
<proteinExistence type="predicted"/>
<feature type="compositionally biased region" description="Polar residues" evidence="1">
    <location>
        <begin position="1"/>
        <end position="11"/>
    </location>
</feature>
<sequence length="107" mass="11047">MAPPLSATQKRNGTKQHPSNSNHHHHRRRPKQQQHHAALRAHHGPDPPGLPDATSTAVVVVTPTGDTAPGQTSSNPAPLQSSGTADGAKSVAFAGLAYVVMAAAFAI</sequence>
<dbReference type="EMBL" id="JAQQWN010000002">
    <property type="protein sequence ID" value="KAK8094636.1"/>
    <property type="molecule type" value="Genomic_DNA"/>
</dbReference>